<dbReference type="SUPFAM" id="SSF144232">
    <property type="entry name" value="HIT/MYND zinc finger-like"/>
    <property type="match status" value="1"/>
</dbReference>
<protein>
    <submittedName>
        <fullName evidence="8">Programmed cell death protein 2</fullName>
    </submittedName>
</protein>
<dbReference type="GeneID" id="117205132"/>
<dbReference type="Gene3D" id="6.10.140.2220">
    <property type="match status" value="1"/>
</dbReference>
<dbReference type="KEGG" id="bbif:117205132"/>
<dbReference type="InterPro" id="IPR002893">
    <property type="entry name" value="Znf_MYND"/>
</dbReference>
<feature type="region of interest" description="Disordered" evidence="5">
    <location>
        <begin position="197"/>
        <end position="216"/>
    </location>
</feature>
<keyword evidence="2 4" id="KW-0863">Zinc-finger</keyword>
<evidence type="ECO:0000256" key="4">
    <source>
        <dbReference type="PROSITE-ProRule" id="PRU00134"/>
    </source>
</evidence>
<keyword evidence="3" id="KW-0862">Zinc</keyword>
<dbReference type="GO" id="GO:0005634">
    <property type="term" value="C:nucleus"/>
    <property type="evidence" value="ECO:0007669"/>
    <property type="project" value="TreeGrafter"/>
</dbReference>
<dbReference type="CTD" id="45021"/>
<feature type="compositionally biased region" description="Acidic residues" evidence="5">
    <location>
        <begin position="204"/>
        <end position="216"/>
    </location>
</feature>
<proteinExistence type="predicted"/>
<dbReference type="PANTHER" id="PTHR12298:SF4">
    <property type="entry name" value="PROGRAMMED CELL DEATH PROTEIN 2"/>
    <property type="match status" value="1"/>
</dbReference>
<evidence type="ECO:0000256" key="5">
    <source>
        <dbReference type="SAM" id="MobiDB-lite"/>
    </source>
</evidence>
<evidence type="ECO:0000256" key="3">
    <source>
        <dbReference type="ARBA" id="ARBA00022833"/>
    </source>
</evidence>
<evidence type="ECO:0000313" key="8">
    <source>
        <dbReference type="RefSeq" id="XP_033299133.1"/>
    </source>
</evidence>
<dbReference type="PROSITE" id="PS01360">
    <property type="entry name" value="ZF_MYND_1"/>
    <property type="match status" value="1"/>
</dbReference>
<dbReference type="InterPro" id="IPR007320">
    <property type="entry name" value="PDCD2_C"/>
</dbReference>
<gene>
    <name evidence="8" type="primary">LOC117205132</name>
</gene>
<dbReference type="GO" id="GO:0008270">
    <property type="term" value="F:zinc ion binding"/>
    <property type="evidence" value="ECO:0007669"/>
    <property type="project" value="UniProtKB-KW"/>
</dbReference>
<dbReference type="RefSeq" id="XP_033299133.1">
    <property type="nucleotide sequence ID" value="XM_033443242.1"/>
</dbReference>
<dbReference type="GO" id="GO:0005737">
    <property type="term" value="C:cytoplasm"/>
    <property type="evidence" value="ECO:0007669"/>
    <property type="project" value="InterPro"/>
</dbReference>
<evidence type="ECO:0000256" key="1">
    <source>
        <dbReference type="ARBA" id="ARBA00022723"/>
    </source>
</evidence>
<dbReference type="PANTHER" id="PTHR12298">
    <property type="entry name" value="PCDC2 PROGRAMMED CELL DEATH PROTEIN 2 -RELATED"/>
    <property type="match status" value="1"/>
</dbReference>
<feature type="domain" description="MYND-type" evidence="6">
    <location>
        <begin position="130"/>
        <end position="167"/>
    </location>
</feature>
<dbReference type="Pfam" id="PF01753">
    <property type="entry name" value="zf-MYND"/>
    <property type="match status" value="1"/>
</dbReference>
<sequence>MTLDLGFVEKCESWQLESKFFPSKVGGKPAWLDLKNIPGEKILQCEYCKEPCIFLCQIYAPYEDSEDAFHRTIFVFMCRNVECSKLNKNGNLRVFRSQLPKLNEFYPSEPPIEQSDWRTDISVNKWVKTCYICGILAPSHCSKCKTVNYCCRAHQIYDWKHGHKEICGSNKKIIRKPEILLTEYEIVIEREDKKDIDDSIKGGEEEEDEDEEEEEEEEIKKYEAMVQKGEAGIFQNEDMPNELLNMVNEKEDKLFSTFLSTVDKYPHQILRYDRGGNILYISGESKIDDIPRCSECNGERQFEFQIMPQLLNFLNLGNPLKCIDWGILAVFTCIKSCVPKNGYSKEYIWKQDIIENDSNKK</sequence>
<reference evidence="8" key="1">
    <citation type="submission" date="2025-08" db="UniProtKB">
        <authorList>
            <consortium name="RefSeq"/>
        </authorList>
    </citation>
    <scope>IDENTIFICATION</scope>
    <source>
        <tissue evidence="8">Muscle</tissue>
    </source>
</reference>
<accession>A0A6P8LUP7</accession>
<evidence type="ECO:0000313" key="7">
    <source>
        <dbReference type="Proteomes" id="UP000515164"/>
    </source>
</evidence>
<dbReference type="Pfam" id="PF04194">
    <property type="entry name" value="PDCD2_C"/>
    <property type="match status" value="1"/>
</dbReference>
<keyword evidence="7" id="KW-1185">Reference proteome</keyword>
<dbReference type="PROSITE" id="PS50865">
    <property type="entry name" value="ZF_MYND_2"/>
    <property type="match status" value="1"/>
</dbReference>
<dbReference type="AlphaFoldDB" id="A0A6P8LUP7"/>
<keyword evidence="1" id="KW-0479">Metal-binding</keyword>
<evidence type="ECO:0000256" key="2">
    <source>
        <dbReference type="ARBA" id="ARBA00022771"/>
    </source>
</evidence>
<dbReference type="Proteomes" id="UP000515164">
    <property type="component" value="Unplaced"/>
</dbReference>
<name>A0A6P8LUP7_9HYME</name>
<organism evidence="7 8">
    <name type="scientific">Bombus bifarius</name>
    <dbReference type="NCBI Taxonomy" id="103933"/>
    <lineage>
        <taxon>Eukaryota</taxon>
        <taxon>Metazoa</taxon>
        <taxon>Ecdysozoa</taxon>
        <taxon>Arthropoda</taxon>
        <taxon>Hexapoda</taxon>
        <taxon>Insecta</taxon>
        <taxon>Pterygota</taxon>
        <taxon>Neoptera</taxon>
        <taxon>Endopterygota</taxon>
        <taxon>Hymenoptera</taxon>
        <taxon>Apocrita</taxon>
        <taxon>Aculeata</taxon>
        <taxon>Apoidea</taxon>
        <taxon>Anthophila</taxon>
        <taxon>Apidae</taxon>
        <taxon>Bombus</taxon>
        <taxon>Pyrobombus</taxon>
    </lineage>
</organism>
<evidence type="ECO:0000259" key="6">
    <source>
        <dbReference type="PROSITE" id="PS50865"/>
    </source>
</evidence>